<dbReference type="Gene3D" id="3.30.1180.10">
    <property type="match status" value="1"/>
</dbReference>
<proteinExistence type="predicted"/>
<evidence type="ECO:0000313" key="2">
    <source>
        <dbReference type="EMBL" id="OMF04710.1"/>
    </source>
</evidence>
<dbReference type="GO" id="GO:0008289">
    <property type="term" value="F:lipid binding"/>
    <property type="evidence" value="ECO:0007669"/>
    <property type="project" value="UniProtKB-KW"/>
</dbReference>
<organism evidence="2 3">
    <name type="scientific">Paenibacillus amylolyticus</name>
    <dbReference type="NCBI Taxonomy" id="1451"/>
    <lineage>
        <taxon>Bacteria</taxon>
        <taxon>Bacillati</taxon>
        <taxon>Bacillota</taxon>
        <taxon>Bacilli</taxon>
        <taxon>Bacillales</taxon>
        <taxon>Paenibacillaceae</taxon>
        <taxon>Paenibacillus</taxon>
    </lineage>
</organism>
<dbReference type="NCBIfam" id="TIGR00762">
    <property type="entry name" value="DegV"/>
    <property type="match status" value="1"/>
</dbReference>
<dbReference type="EMBL" id="MRTJ01000030">
    <property type="protein sequence ID" value="OMF04710.1"/>
    <property type="molecule type" value="Genomic_DNA"/>
</dbReference>
<evidence type="ECO:0000313" key="3">
    <source>
        <dbReference type="Proteomes" id="UP000187134"/>
    </source>
</evidence>
<dbReference type="Gene3D" id="3.40.50.10170">
    <property type="match status" value="1"/>
</dbReference>
<dbReference type="InterPro" id="IPR043168">
    <property type="entry name" value="DegV_C"/>
</dbReference>
<gene>
    <name evidence="2" type="ORF">BK131_29650</name>
</gene>
<dbReference type="SUPFAM" id="SSF82549">
    <property type="entry name" value="DAK1/DegV-like"/>
    <property type="match status" value="1"/>
</dbReference>
<dbReference type="PANTHER" id="PTHR33434">
    <property type="entry name" value="DEGV DOMAIN-CONTAINING PROTEIN DR_1986-RELATED"/>
    <property type="match status" value="1"/>
</dbReference>
<protein>
    <submittedName>
        <fullName evidence="2">Fatty acid-binding protein DegV</fullName>
    </submittedName>
</protein>
<dbReference type="PROSITE" id="PS51482">
    <property type="entry name" value="DEGV"/>
    <property type="match status" value="1"/>
</dbReference>
<dbReference type="Pfam" id="PF02645">
    <property type="entry name" value="DegV"/>
    <property type="match status" value="1"/>
</dbReference>
<dbReference type="Proteomes" id="UP000187134">
    <property type="component" value="Unassembled WGS sequence"/>
</dbReference>
<evidence type="ECO:0000256" key="1">
    <source>
        <dbReference type="ARBA" id="ARBA00023121"/>
    </source>
</evidence>
<sequence>MSKVRIFADSISDVPQDWMNKYNIGMVPLYIVFQENSYVDRKEINAKEMYNLVEIYGHLPKTSAPPPADFIQAFRPAIEDGEDVLYISMSSHLSSTYQNALAAAREFPAGRITVVDSLNVTAGTAMSVLLAAQMASDGKSALAIAERLDKVRHEIQLNILVDNLDYLHKGGRVSSIQNMIGSILRIRPVLYVSHGKVLSGVKYRGSKERIVKKLLQDILSHIHRIDHDQIIIAQTLEEETAEWMRQFILKETSIRTVHIIEGGCSICSHSGPHSLAISFILQSGPLVQTLK</sequence>
<dbReference type="RefSeq" id="WP_076334284.1">
    <property type="nucleotide sequence ID" value="NZ_MRTJ01000030.1"/>
</dbReference>
<dbReference type="OrthoDB" id="9780660at2"/>
<dbReference type="AlphaFoldDB" id="A0A1R1BEF5"/>
<dbReference type="PANTHER" id="PTHR33434:SF2">
    <property type="entry name" value="FATTY ACID-BINDING PROTEIN TM_1468"/>
    <property type="match status" value="1"/>
</dbReference>
<comment type="caution">
    <text evidence="2">The sequence shown here is derived from an EMBL/GenBank/DDBJ whole genome shotgun (WGS) entry which is preliminary data.</text>
</comment>
<accession>A0A1R1BEF5</accession>
<keyword evidence="1" id="KW-0446">Lipid-binding</keyword>
<dbReference type="InterPro" id="IPR050270">
    <property type="entry name" value="DegV_domain_contain"/>
</dbReference>
<name>A0A1R1BEF5_PAEAM</name>
<dbReference type="InterPro" id="IPR003797">
    <property type="entry name" value="DegV"/>
</dbReference>
<reference evidence="2 3" key="1">
    <citation type="submission" date="2016-11" db="EMBL/GenBank/DDBJ databases">
        <title>Paenibacillus species isolates.</title>
        <authorList>
            <person name="Beno S.M."/>
        </authorList>
    </citation>
    <scope>NUCLEOTIDE SEQUENCE [LARGE SCALE GENOMIC DNA]</scope>
    <source>
        <strain evidence="2 3">FSL H8-0246</strain>
    </source>
</reference>